<feature type="domain" description="Tc1-like transposase DDE" evidence="1">
    <location>
        <begin position="145"/>
        <end position="281"/>
    </location>
</feature>
<keyword evidence="3" id="KW-1185">Reference proteome</keyword>
<evidence type="ECO:0000313" key="2">
    <source>
        <dbReference type="EMBL" id="USP82183.1"/>
    </source>
</evidence>
<dbReference type="VEuPathDB" id="FungiDB:yc1106_09457"/>
<evidence type="ECO:0000313" key="3">
    <source>
        <dbReference type="Proteomes" id="UP001056012"/>
    </source>
</evidence>
<dbReference type="NCBIfam" id="NF033545">
    <property type="entry name" value="transpos_IS630"/>
    <property type="match status" value="1"/>
</dbReference>
<reference evidence="2" key="1">
    <citation type="submission" date="2021-12" db="EMBL/GenBank/DDBJ databases">
        <title>Curvularia clavata genome.</title>
        <authorList>
            <person name="Cao Y."/>
        </authorList>
    </citation>
    <scope>NUCLEOTIDE SEQUENCE</scope>
    <source>
        <strain evidence="2">Yc1106</strain>
    </source>
</reference>
<dbReference type="EMBL" id="CP089280">
    <property type="protein sequence ID" value="USP82183.1"/>
    <property type="molecule type" value="Genomic_DNA"/>
</dbReference>
<dbReference type="GO" id="GO:0003676">
    <property type="term" value="F:nucleic acid binding"/>
    <property type="evidence" value="ECO:0007669"/>
    <property type="project" value="InterPro"/>
</dbReference>
<dbReference type="SUPFAM" id="SSF53098">
    <property type="entry name" value="Ribonuclease H-like"/>
    <property type="match status" value="1"/>
</dbReference>
<dbReference type="SUPFAM" id="SSF46689">
    <property type="entry name" value="Homeodomain-like"/>
    <property type="match status" value="1"/>
</dbReference>
<dbReference type="Gene3D" id="3.30.420.10">
    <property type="entry name" value="Ribonuclease H-like superfamily/Ribonuclease H"/>
    <property type="match status" value="1"/>
</dbReference>
<dbReference type="PANTHER" id="PTHR46564">
    <property type="entry name" value="TRANSPOSASE"/>
    <property type="match status" value="1"/>
</dbReference>
<name>A0A9Q8ZK65_CURCL</name>
<accession>A0A9Q8ZK65</accession>
<protein>
    <recommendedName>
        <fullName evidence="1">Tc1-like transposase DDE domain-containing protein</fullName>
    </recommendedName>
</protein>
<evidence type="ECO:0000259" key="1">
    <source>
        <dbReference type="Pfam" id="PF13358"/>
    </source>
</evidence>
<dbReference type="InterPro" id="IPR038717">
    <property type="entry name" value="Tc1-like_DDE_dom"/>
</dbReference>
<gene>
    <name evidence="2" type="ORF">yc1106_09457</name>
</gene>
<dbReference type="Proteomes" id="UP001056012">
    <property type="component" value="Chromosome 7"/>
</dbReference>
<dbReference type="InterPro" id="IPR012337">
    <property type="entry name" value="RNaseH-like_sf"/>
</dbReference>
<dbReference type="InterPro" id="IPR036397">
    <property type="entry name" value="RNaseH_sf"/>
</dbReference>
<proteinExistence type="predicted"/>
<dbReference type="OrthoDB" id="5386133at2759"/>
<dbReference type="InterPro" id="IPR009057">
    <property type="entry name" value="Homeodomain-like_sf"/>
</dbReference>
<dbReference type="AlphaFoldDB" id="A0A9Q8ZK65"/>
<dbReference type="InterPro" id="IPR047655">
    <property type="entry name" value="Transpos_IS630-like"/>
</dbReference>
<dbReference type="PANTHER" id="PTHR46564:SF1">
    <property type="entry name" value="TRANSPOSASE"/>
    <property type="match status" value="1"/>
</dbReference>
<sequence>MAPNLAESQRIMIEHMILSKSVKSAHIAAAAGCSDRSVRAIRANMRCFGSTRAPFNGAGRPRLITPVMLDALREKLLEEPGMYQDEMVVFLYDEFDVLFNVSAVSRALKSIGWTKKANRQIAKERNADLRDYYMHNISSYRSYHLVYVDESGCDKRIDFRRTGWAPLGVAPVQIAQFHRGRRYQILLAYTQDGILLSRVFQGSTDSDVFEDFIEQLLQHCGRWPGPKSVLVMDNASFHHTDRVRELCDRAGVKLEFLPPYSPDLNPIEDFFGILKGFIKKNWQEYESHPEQDFAAFLEWCVSVAGGREDIAKAHFRHAGIMVEES</sequence>
<organism evidence="2 3">
    <name type="scientific">Curvularia clavata</name>
    <dbReference type="NCBI Taxonomy" id="95742"/>
    <lineage>
        <taxon>Eukaryota</taxon>
        <taxon>Fungi</taxon>
        <taxon>Dikarya</taxon>
        <taxon>Ascomycota</taxon>
        <taxon>Pezizomycotina</taxon>
        <taxon>Dothideomycetes</taxon>
        <taxon>Pleosporomycetidae</taxon>
        <taxon>Pleosporales</taxon>
        <taxon>Pleosporineae</taxon>
        <taxon>Pleosporaceae</taxon>
        <taxon>Curvularia</taxon>
    </lineage>
</organism>
<dbReference type="Pfam" id="PF13358">
    <property type="entry name" value="DDE_3"/>
    <property type="match status" value="1"/>
</dbReference>